<name>A0A1X0VCG8_LEUPS</name>
<evidence type="ECO:0000313" key="1">
    <source>
        <dbReference type="EMBL" id="ORI97425.1"/>
    </source>
</evidence>
<accession>A0A1X0VCG8</accession>
<reference evidence="1 2" key="1">
    <citation type="journal article" date="2017" name="Front. Microbiol.">
        <title>Genomic Characterization of Dairy Associated Leuconostoc Species and Diversity of Leuconostocs in Undefined Mixed Mesophilic Starter Cultures.</title>
        <authorList>
            <person name="Frantzen C.A."/>
            <person name="Kot W."/>
            <person name="Pedersen T.B."/>
            <person name="Ardo Y.M."/>
            <person name="Broadbent J.R."/>
            <person name="Neve H."/>
            <person name="Hansen L.H."/>
            <person name="Dal Bello F."/>
            <person name="Ostlie H.M."/>
            <person name="Kleppen H.P."/>
            <person name="Vogensen F.K."/>
            <person name="Holo H."/>
        </authorList>
    </citation>
    <scope>NUCLEOTIDE SEQUENCE [LARGE SCALE GENOMIC DNA]</scope>
    <source>
        <strain evidence="1 2">LMGCF08</strain>
    </source>
</reference>
<dbReference type="Proteomes" id="UP000192288">
    <property type="component" value="Unassembled WGS sequence"/>
</dbReference>
<dbReference type="STRING" id="33968.BMS77_07800"/>
<evidence type="ECO:0000313" key="2">
    <source>
        <dbReference type="Proteomes" id="UP000192288"/>
    </source>
</evidence>
<dbReference type="AlphaFoldDB" id="A0A1X0VCG8"/>
<proteinExistence type="predicted"/>
<dbReference type="EMBL" id="MPLS01000025">
    <property type="protein sequence ID" value="ORI97425.1"/>
    <property type="molecule type" value="Genomic_DNA"/>
</dbReference>
<organism evidence="1 2">
    <name type="scientific">Leuconostoc pseudomesenteroides</name>
    <dbReference type="NCBI Taxonomy" id="33968"/>
    <lineage>
        <taxon>Bacteria</taxon>
        <taxon>Bacillati</taxon>
        <taxon>Bacillota</taxon>
        <taxon>Bacilli</taxon>
        <taxon>Lactobacillales</taxon>
        <taxon>Lactobacillaceae</taxon>
        <taxon>Leuconostoc</taxon>
    </lineage>
</organism>
<dbReference type="RefSeq" id="WP_080519450.1">
    <property type="nucleotide sequence ID" value="NZ_MPLS01000025.1"/>
</dbReference>
<dbReference type="PROSITE" id="PS51257">
    <property type="entry name" value="PROKAR_LIPOPROTEIN"/>
    <property type="match status" value="1"/>
</dbReference>
<protein>
    <submittedName>
        <fullName evidence="1">Uncharacterized protein</fullName>
    </submittedName>
</protein>
<comment type="caution">
    <text evidence="1">The sequence shown here is derived from an EMBL/GenBank/DDBJ whole genome shotgun (WGS) entry which is preliminary data.</text>
</comment>
<gene>
    <name evidence="1" type="ORF">BMR96_07095</name>
</gene>
<sequence length="185" mass="20232">MTKFNLKWVYAFVLTLACLFLVQQGLSYQRTVKSVNIVHQEIKATKAKSSQYSVQAKQLDKVKTADIRDTQNIQKIGNTFLNEMFAILPKLNKSDAKSSVATDDVVSAFLGATFGGDVDEGVPTFHLESNDIVYSKAADGSGLGFGTVKYQLGKEETSTTLLMHIENGKITELQTGAVKDTSGRK</sequence>
<dbReference type="eggNOG" id="ENOG50308E5">
    <property type="taxonomic scope" value="Bacteria"/>
</dbReference>